<evidence type="ECO:0000256" key="3">
    <source>
        <dbReference type="ARBA" id="ARBA00022763"/>
    </source>
</evidence>
<keyword evidence="2 15" id="KW-0547">Nucleotide-binding</keyword>
<keyword evidence="1" id="KW-0540">Nuclease</keyword>
<evidence type="ECO:0000313" key="18">
    <source>
        <dbReference type="EMBL" id="WWR12131.1"/>
    </source>
</evidence>
<comment type="catalytic activity">
    <reaction evidence="11">
        <text>Couples ATP hydrolysis with the unwinding of duplex DNA by translocating in the 3'-5' direction.</text>
        <dbReference type="EC" id="5.6.2.4"/>
    </reaction>
</comment>
<reference evidence="18" key="1">
    <citation type="submission" date="2023-09" db="EMBL/GenBank/DDBJ databases">
        <title>Genomes of two closely related lineages of the louse Polyplax serrata with different host specificities.</title>
        <authorList>
            <person name="Martinu J."/>
            <person name="Tarabai H."/>
            <person name="Stefka J."/>
            <person name="Hypsa V."/>
        </authorList>
    </citation>
    <scope>NUCLEOTIDE SEQUENCE [LARGE SCALE GENOMIC DNA]</scope>
    <source>
        <strain evidence="18">HR10_N</strain>
    </source>
</reference>
<keyword evidence="5 15" id="KW-0347">Helicase</keyword>
<dbReference type="EC" id="5.6.2.4" evidence="12"/>
<evidence type="ECO:0000313" key="19">
    <source>
        <dbReference type="Proteomes" id="UP001360424"/>
    </source>
</evidence>
<feature type="domain" description="UvrD-like helicase C-terminal" evidence="17">
    <location>
        <begin position="504"/>
        <end position="764"/>
    </location>
</feature>
<dbReference type="PROSITE" id="PS51198">
    <property type="entry name" value="UVRD_HELICASE_ATP_BIND"/>
    <property type="match status" value="1"/>
</dbReference>
<dbReference type="Gene3D" id="3.40.50.300">
    <property type="entry name" value="P-loop containing nucleotide triphosphate hydrolases"/>
    <property type="match status" value="4"/>
</dbReference>
<gene>
    <name evidence="18" type="ORF">RQL38_00615</name>
</gene>
<accession>A0ABZ2H0A7</accession>
<evidence type="ECO:0000256" key="12">
    <source>
        <dbReference type="ARBA" id="ARBA00034808"/>
    </source>
</evidence>
<evidence type="ECO:0000256" key="2">
    <source>
        <dbReference type="ARBA" id="ARBA00022741"/>
    </source>
</evidence>
<feature type="domain" description="UvrD-like helicase ATP-binding" evidence="16">
    <location>
        <begin position="2"/>
        <end position="492"/>
    </location>
</feature>
<evidence type="ECO:0000256" key="8">
    <source>
        <dbReference type="ARBA" id="ARBA00023125"/>
    </source>
</evidence>
<feature type="binding site" evidence="15">
    <location>
        <begin position="23"/>
        <end position="30"/>
    </location>
    <ligand>
        <name>ATP</name>
        <dbReference type="ChEBI" id="CHEBI:30616"/>
    </ligand>
</feature>
<evidence type="ECO:0000256" key="6">
    <source>
        <dbReference type="ARBA" id="ARBA00022839"/>
    </source>
</evidence>
<name>A0ABZ2H0A7_9GAMM</name>
<keyword evidence="9" id="KW-0234">DNA repair</keyword>
<dbReference type="InterPro" id="IPR000212">
    <property type="entry name" value="DNA_helicase_UvrD/REP"/>
</dbReference>
<dbReference type="InterPro" id="IPR014017">
    <property type="entry name" value="DNA_helicase_UvrD-like_C"/>
</dbReference>
<dbReference type="EMBL" id="CP135136">
    <property type="protein sequence ID" value="WWR12131.1"/>
    <property type="molecule type" value="Genomic_DNA"/>
</dbReference>
<keyword evidence="3" id="KW-0227">DNA damage</keyword>
<sequence>MKTKDQIYRVEATNTSYSYIVQAPAGSGKTELLIQRYLKLLSVTKKPEYILIITFTKKSANEIRNRIINIMQYIIKNKNFIKNNVCDTYQKNTISYAKKALKLNKNKNILYQLHKLRVLTIDALCLDLYKIFPKKNTQIMQFYITDKPQYLYEIAVKNFFYKITKHINLKKYLKLILQHVNNNQKKLFTLLINLLSNREQWISFLFKKQHVNKTYYEKILSYIEKQEISNLKNSISTTYWKKIFSFTTKIIKSNKKNLPKLQTLKKWSHYTKINQHIAKSLSFLLINSKNQLRKKINHHVGFKKNNYNNETYNFLKNENKNILNMLQKLPEFCKILIKIKNLPSIHYPKKQWKILQSLCILLPNLIAHLHTVFYQNNTVDFSYISQEILSAFKNKNQLHDLSNYIKNNIHHLLIDEFQDTSIQQYKLFKKIIKHWETNIKTNKKTIFLVGDPMQSIYRFRQAEVGLFEKIKKEGIAHIKVKSLQLKYNFRSTINLTNWINKYCTNIFPISNNNKYGAVKFYPSISTNHNKKSNIYSQLYNNFIEESEAIANLIKQEIKKNPKDKIAILIRSRSQLPQIIHSLKKNNILFQGTEINPILKLPHIQDIWILTQVLLLPGNRLTWLALLRSQFCGLSISDIYQIANFSQKKSIYQILLNIDKIPKISNEGKYRIKFIFKQIHDALNQRYQQPLVHWIINVLKKLHIKHILTQEEQEDLEKFWELIEQFNIEGKFINLNTIEKELKKLYSHKHTTSQIEIMTIHKAKGLEFDSIILPYLSYTTKKNINPLFRYLEISEKNFSKSPLIYPIENIYNKTHISLYDYIKNIDNKKNFYELQRLLYVALTRAKKNIYLFDHKKKESQFSFRSLLKEQKFILNEQNSKINIETQKIIQSSLYKLPQKYYINPLSINKKHIPYKPNKIKIYIKYSINKKEIGTILHELLEWICNNHPNTIKQLPWHNIKKQLKILGLDLTEQKIIYKQILLIIQKSFNNPIAKWIFKSHYKEKNEYKILVKINKKISTKIIDRIFIYQNKFWIIDYKTGNLNNKKHHIKQINHYAKLIMNNYKYPIYCGIFYLNKNLLIYWKYKTINNLL</sequence>
<keyword evidence="19" id="KW-1185">Reference proteome</keyword>
<dbReference type="SUPFAM" id="SSF52540">
    <property type="entry name" value="P-loop containing nucleoside triphosphate hydrolases"/>
    <property type="match status" value="1"/>
</dbReference>
<evidence type="ECO:0000256" key="5">
    <source>
        <dbReference type="ARBA" id="ARBA00022806"/>
    </source>
</evidence>
<dbReference type="Pfam" id="PF13361">
    <property type="entry name" value="UvrD_C"/>
    <property type="match status" value="1"/>
</dbReference>
<dbReference type="PANTHER" id="PTHR11070">
    <property type="entry name" value="UVRD / RECB / PCRA DNA HELICASE FAMILY MEMBER"/>
    <property type="match status" value="1"/>
</dbReference>
<evidence type="ECO:0000256" key="4">
    <source>
        <dbReference type="ARBA" id="ARBA00022801"/>
    </source>
</evidence>
<dbReference type="PANTHER" id="PTHR11070:SF2">
    <property type="entry name" value="ATP-DEPENDENT DNA HELICASE SRS2"/>
    <property type="match status" value="1"/>
</dbReference>
<keyword evidence="7 15" id="KW-0067">ATP-binding</keyword>
<dbReference type="RefSeq" id="WP_338521774.1">
    <property type="nucleotide sequence ID" value="NZ_CP135136.1"/>
</dbReference>
<dbReference type="PROSITE" id="PS51217">
    <property type="entry name" value="UVRD_HELICASE_CTER"/>
    <property type="match status" value="1"/>
</dbReference>
<evidence type="ECO:0000256" key="1">
    <source>
        <dbReference type="ARBA" id="ARBA00022722"/>
    </source>
</evidence>
<keyword evidence="6" id="KW-0269">Exonuclease</keyword>
<evidence type="ECO:0000256" key="10">
    <source>
        <dbReference type="ARBA" id="ARBA00023235"/>
    </source>
</evidence>
<evidence type="ECO:0000256" key="9">
    <source>
        <dbReference type="ARBA" id="ARBA00023204"/>
    </source>
</evidence>
<keyword evidence="8" id="KW-0238">DNA-binding</keyword>
<evidence type="ECO:0000256" key="13">
    <source>
        <dbReference type="ARBA" id="ARBA00034923"/>
    </source>
</evidence>
<evidence type="ECO:0000256" key="14">
    <source>
        <dbReference type="ARBA" id="ARBA00048988"/>
    </source>
</evidence>
<dbReference type="Proteomes" id="UP001360424">
    <property type="component" value="Chromosome"/>
</dbReference>
<dbReference type="InterPro" id="IPR014016">
    <property type="entry name" value="UvrD-like_ATP-bd"/>
</dbReference>
<evidence type="ECO:0000256" key="7">
    <source>
        <dbReference type="ARBA" id="ARBA00022840"/>
    </source>
</evidence>
<keyword evidence="10" id="KW-0413">Isomerase</keyword>
<protein>
    <recommendedName>
        <fullName evidence="12">DNA 3'-5' helicase</fullName>
        <ecNumber evidence="12">5.6.2.4</ecNumber>
    </recommendedName>
    <alternativeName>
        <fullName evidence="13">DNA 3'-5' helicase II</fullName>
    </alternativeName>
</protein>
<organism evidence="18 19">
    <name type="scientific">Candidatus Legionella polyplacis</name>
    <dbReference type="NCBI Taxonomy" id="2005262"/>
    <lineage>
        <taxon>Bacteria</taxon>
        <taxon>Pseudomonadati</taxon>
        <taxon>Pseudomonadota</taxon>
        <taxon>Gammaproteobacteria</taxon>
        <taxon>Legionellales</taxon>
        <taxon>Legionellaceae</taxon>
        <taxon>Legionella</taxon>
    </lineage>
</organism>
<dbReference type="InterPro" id="IPR011604">
    <property type="entry name" value="PDDEXK-like_dom_sf"/>
</dbReference>
<evidence type="ECO:0000256" key="15">
    <source>
        <dbReference type="PROSITE-ProRule" id="PRU00560"/>
    </source>
</evidence>
<dbReference type="InterPro" id="IPR027417">
    <property type="entry name" value="P-loop_NTPase"/>
</dbReference>
<keyword evidence="4 15" id="KW-0378">Hydrolase</keyword>
<dbReference type="Pfam" id="PF00580">
    <property type="entry name" value="UvrD-helicase"/>
    <property type="match status" value="1"/>
</dbReference>
<dbReference type="InterPro" id="IPR011335">
    <property type="entry name" value="Restrct_endonuc-II-like"/>
</dbReference>
<comment type="catalytic activity">
    <reaction evidence="14">
        <text>ATP + H2O = ADP + phosphate + H(+)</text>
        <dbReference type="Rhea" id="RHEA:13065"/>
        <dbReference type="ChEBI" id="CHEBI:15377"/>
        <dbReference type="ChEBI" id="CHEBI:15378"/>
        <dbReference type="ChEBI" id="CHEBI:30616"/>
        <dbReference type="ChEBI" id="CHEBI:43474"/>
        <dbReference type="ChEBI" id="CHEBI:456216"/>
        <dbReference type="EC" id="5.6.2.4"/>
    </reaction>
</comment>
<dbReference type="SUPFAM" id="SSF52980">
    <property type="entry name" value="Restriction endonuclease-like"/>
    <property type="match status" value="1"/>
</dbReference>
<evidence type="ECO:0000256" key="11">
    <source>
        <dbReference type="ARBA" id="ARBA00034617"/>
    </source>
</evidence>
<dbReference type="Gene3D" id="3.90.320.10">
    <property type="match status" value="1"/>
</dbReference>
<proteinExistence type="predicted"/>
<evidence type="ECO:0000259" key="17">
    <source>
        <dbReference type="PROSITE" id="PS51217"/>
    </source>
</evidence>
<evidence type="ECO:0000259" key="16">
    <source>
        <dbReference type="PROSITE" id="PS51198"/>
    </source>
</evidence>